<evidence type="ECO:0000313" key="3">
    <source>
        <dbReference type="Proteomes" id="UP001550628"/>
    </source>
</evidence>
<evidence type="ECO:0000313" key="2">
    <source>
        <dbReference type="EMBL" id="MEU1955233.1"/>
    </source>
</evidence>
<comment type="caution">
    <text evidence="2">The sequence shown here is derived from an EMBL/GenBank/DDBJ whole genome shotgun (WGS) entry which is preliminary data.</text>
</comment>
<sequence>MTVTTGGGGRLTENLTRDLFARLVTSGVTAEHGSGSPDPAEGHKGALSPDLVLLVTVATTATAKVLTTLISEWCAVDRNRAVTVTRRSGTLEVTGGGENARLALEHFFADSTEPASADSADQPTDPGPDTPSEHPDPPR</sequence>
<organism evidence="2 3">
    <name type="scientific">Nocardia rhamnosiphila</name>
    <dbReference type="NCBI Taxonomy" id="426716"/>
    <lineage>
        <taxon>Bacteria</taxon>
        <taxon>Bacillati</taxon>
        <taxon>Actinomycetota</taxon>
        <taxon>Actinomycetes</taxon>
        <taxon>Mycobacteriales</taxon>
        <taxon>Nocardiaceae</taxon>
        <taxon>Nocardia</taxon>
    </lineage>
</organism>
<proteinExistence type="predicted"/>
<dbReference type="EMBL" id="JBEYBF010000021">
    <property type="protein sequence ID" value="MEU1955233.1"/>
    <property type="molecule type" value="Genomic_DNA"/>
</dbReference>
<gene>
    <name evidence="2" type="ORF">ABZ510_25645</name>
</gene>
<reference evidence="2 3" key="1">
    <citation type="submission" date="2024-06" db="EMBL/GenBank/DDBJ databases">
        <title>The Natural Products Discovery Center: Release of the First 8490 Sequenced Strains for Exploring Actinobacteria Biosynthetic Diversity.</title>
        <authorList>
            <person name="Kalkreuter E."/>
            <person name="Kautsar S.A."/>
            <person name="Yang D."/>
            <person name="Bader C.D."/>
            <person name="Teijaro C.N."/>
            <person name="Fluegel L."/>
            <person name="Davis C.M."/>
            <person name="Simpson J.R."/>
            <person name="Lauterbach L."/>
            <person name="Steele A.D."/>
            <person name="Gui C."/>
            <person name="Meng S."/>
            <person name="Li G."/>
            <person name="Viehrig K."/>
            <person name="Ye F."/>
            <person name="Su P."/>
            <person name="Kiefer A.F."/>
            <person name="Nichols A."/>
            <person name="Cepeda A.J."/>
            <person name="Yan W."/>
            <person name="Fan B."/>
            <person name="Jiang Y."/>
            <person name="Adhikari A."/>
            <person name="Zheng C.-J."/>
            <person name="Schuster L."/>
            <person name="Cowan T.M."/>
            <person name="Smanski M.J."/>
            <person name="Chevrette M.G."/>
            <person name="De Carvalho L.P.S."/>
            <person name="Shen B."/>
        </authorList>
    </citation>
    <scope>NUCLEOTIDE SEQUENCE [LARGE SCALE GENOMIC DNA]</scope>
    <source>
        <strain evidence="2 3">NPDC019708</strain>
    </source>
</reference>
<name>A0ABV2WWJ5_9NOCA</name>
<protein>
    <submittedName>
        <fullName evidence="2">Uncharacterized protein</fullName>
    </submittedName>
</protein>
<accession>A0ABV2WWJ5</accession>
<feature type="region of interest" description="Disordered" evidence="1">
    <location>
        <begin position="110"/>
        <end position="139"/>
    </location>
</feature>
<dbReference type="Proteomes" id="UP001550628">
    <property type="component" value="Unassembled WGS sequence"/>
</dbReference>
<evidence type="ECO:0000256" key="1">
    <source>
        <dbReference type="SAM" id="MobiDB-lite"/>
    </source>
</evidence>
<dbReference type="RefSeq" id="WP_356958756.1">
    <property type="nucleotide sequence ID" value="NZ_JBEYBD010000017.1"/>
</dbReference>
<keyword evidence="3" id="KW-1185">Reference proteome</keyword>